<proteinExistence type="predicted"/>
<evidence type="ECO:0000256" key="1">
    <source>
        <dbReference type="SAM" id="MobiDB-lite"/>
    </source>
</evidence>
<protein>
    <submittedName>
        <fullName evidence="2">Uncharacterized protein</fullName>
    </submittedName>
</protein>
<sequence length="105" mass="10522">MRAVQAAGGTGTRHRGSCRGNRPTFAATAGAGVGIPVNPLLPGAKVRAEVPADLLSGRVRQTEAIDLYPLDRGGEDPRSRSRGGRGDGGAGSDRFPEGAGSAGGI</sequence>
<organism evidence="2 3">
    <name type="scientific">Microcystis aeruginosa NIES-2549</name>
    <dbReference type="NCBI Taxonomy" id="1641812"/>
    <lineage>
        <taxon>Bacteria</taxon>
        <taxon>Bacillati</taxon>
        <taxon>Cyanobacteriota</taxon>
        <taxon>Cyanophyceae</taxon>
        <taxon>Oscillatoriophycideae</taxon>
        <taxon>Chroococcales</taxon>
        <taxon>Microcystaceae</taxon>
        <taxon>Microcystis</taxon>
    </lineage>
</organism>
<evidence type="ECO:0000313" key="3">
    <source>
        <dbReference type="Proteomes" id="UP000034103"/>
    </source>
</evidence>
<dbReference type="Proteomes" id="UP000034103">
    <property type="component" value="Chromosome"/>
</dbReference>
<dbReference type="EMBL" id="CP011304">
    <property type="protein sequence ID" value="AKE65966.1"/>
    <property type="molecule type" value="Genomic_DNA"/>
</dbReference>
<evidence type="ECO:0000313" key="2">
    <source>
        <dbReference type="EMBL" id="AKE65966.1"/>
    </source>
</evidence>
<gene>
    <name evidence="2" type="ORF">MYAER_3630</name>
</gene>
<name>A0A0F6U6N3_MICAE</name>
<dbReference type="AlphaFoldDB" id="A0A0F6U6N3"/>
<feature type="region of interest" description="Disordered" evidence="1">
    <location>
        <begin position="66"/>
        <end position="105"/>
    </location>
</feature>
<reference evidence="2 3" key="1">
    <citation type="journal article" date="2015" name="Genome Announc.">
        <title>Complete Genome Sequence of Microcystis aeruginosa NIES-2549, a Bloom-Forming Cyanobacterium from Lake Kasumigaura, Japan.</title>
        <authorList>
            <person name="Yamaguchi H."/>
            <person name="Suzuki S."/>
            <person name="Tanabe Y."/>
            <person name="Osana Y."/>
            <person name="Shimura Y."/>
            <person name="Ishida K."/>
            <person name="Kawachi M."/>
        </authorList>
    </citation>
    <scope>NUCLEOTIDE SEQUENCE [LARGE SCALE GENOMIC DNA]</scope>
    <source>
        <strain evidence="2 3">NIES-2549</strain>
    </source>
</reference>
<accession>A0A0F6U6N3</accession>
<feature type="region of interest" description="Disordered" evidence="1">
    <location>
        <begin position="1"/>
        <end position="37"/>
    </location>
</feature>
<dbReference type="HOGENOM" id="CLU_2233407_0_0_3"/>
<dbReference type="PATRIC" id="fig|1641812.3.peg.3751"/>